<proteinExistence type="predicted"/>
<evidence type="ECO:0000313" key="2">
    <source>
        <dbReference type="Proteomes" id="UP000828443"/>
    </source>
</evidence>
<dbReference type="GeneID" id="77953279"/>
<organism evidence="1 2">
    <name type="scientific">Kosakonia phage Kc263</name>
    <dbReference type="NCBI Taxonomy" id="2863194"/>
    <lineage>
        <taxon>Viruses</taxon>
        <taxon>Duplodnaviria</taxon>
        <taxon>Heunggongvirae</taxon>
        <taxon>Uroviricota</taxon>
        <taxon>Caudoviricetes</taxon>
        <taxon>Chimalliviridae</taxon>
        <taxon>Branisovskavirus</taxon>
        <taxon>Branisovskavirus Kc263</taxon>
    </lineage>
</organism>
<dbReference type="Proteomes" id="UP000828443">
    <property type="component" value="Segment"/>
</dbReference>
<name>A0AAE7WFG9_9CAUD</name>
<evidence type="ECO:0000313" key="1">
    <source>
        <dbReference type="EMBL" id="QYN80102.1"/>
    </source>
</evidence>
<keyword evidence="2" id="KW-1185">Reference proteome</keyword>
<dbReference type="RefSeq" id="YP_010676914.1">
    <property type="nucleotide sequence ID" value="NC_071015.1"/>
</dbReference>
<accession>A0AAE7WFG9</accession>
<protein>
    <submittedName>
        <fullName evidence="1">Uncharacterized protein</fullName>
    </submittedName>
</protein>
<dbReference type="EMBL" id="MZ348422">
    <property type="protein sequence ID" value="QYN80102.1"/>
    <property type="molecule type" value="Genomic_DNA"/>
</dbReference>
<dbReference type="KEGG" id="vg:77953279"/>
<sequence>MNTVSEVSARLYTEGEKDPVVRLLVANVVAESDVFYNMVRSLTKSMMGSAFYIASDVNRRLGIINCFTCSYEPVGGGNLNGSVMLNGSITMLIQPEFLVKYAMEEEVEITTRLVNFDGEYTLSASTEEDHWWKQFII</sequence>
<reference evidence="1" key="1">
    <citation type="journal article" date="2021" name="Viruses">
        <title>Novel Viruses That Lyse Plant and Human Strains of Kosakonia cowanii.</title>
        <authorList>
            <person name="Petrzik K."/>
            <person name="Brazdova S."/>
            <person name="Krawczyk K."/>
        </authorList>
    </citation>
    <scope>NUCLEOTIDE SEQUENCE</scope>
</reference>